<dbReference type="Proteomes" id="UP000824998">
    <property type="component" value="Unassembled WGS sequence"/>
</dbReference>
<evidence type="ECO:0000313" key="3">
    <source>
        <dbReference type="Proteomes" id="UP000824998"/>
    </source>
</evidence>
<reference evidence="2" key="1">
    <citation type="journal article" date="2021" name="IMA Fungus">
        <title>Genomic characterization of three marine fungi, including Emericellopsis atlantica sp. nov. with signatures of a generalist lifestyle and marine biomass degradation.</title>
        <authorList>
            <person name="Hagestad O.C."/>
            <person name="Hou L."/>
            <person name="Andersen J.H."/>
            <person name="Hansen E.H."/>
            <person name="Altermark B."/>
            <person name="Li C."/>
            <person name="Kuhnert E."/>
            <person name="Cox R.J."/>
            <person name="Crous P.W."/>
            <person name="Spatafora J.W."/>
            <person name="Lail K."/>
            <person name="Amirebrahimi M."/>
            <person name="Lipzen A."/>
            <person name="Pangilinan J."/>
            <person name="Andreopoulos W."/>
            <person name="Hayes R.D."/>
            <person name="Ng V."/>
            <person name="Grigoriev I.V."/>
            <person name="Jackson S.A."/>
            <person name="Sutton T.D.S."/>
            <person name="Dobson A.D.W."/>
            <person name="Rama T."/>
        </authorList>
    </citation>
    <scope>NUCLEOTIDE SEQUENCE</scope>
    <source>
        <strain evidence="2">TRa018bII</strain>
    </source>
</reference>
<dbReference type="EMBL" id="MU251382">
    <property type="protein sequence ID" value="KAG9237679.1"/>
    <property type="molecule type" value="Genomic_DNA"/>
</dbReference>
<feature type="region of interest" description="Disordered" evidence="1">
    <location>
        <begin position="1"/>
        <end position="53"/>
    </location>
</feature>
<keyword evidence="3" id="KW-1185">Reference proteome</keyword>
<sequence>MTVSQSHSHTSPLPSTPSSRSSELRMKLTNSHQSANPQFTSSADSPASNAGTEDNDWTMAQLMILAGSSIPQSRGSEIRRRPGVVPGVLGGTTYSVGTSVRTNREGYVWWPTSPGHQQTPEQRRNNVMGRAFWPLPTSTAALCIGSTDCTVQYCTVTWSHNTRMPWLPKVPFAPLPSRSLSLPRQPQHVDINRCLTCPCSVPNQFPIPIPNPQWPPVDACHWPMATRAVHAQTHTTPRGDGARPLNPRRGPTAQTSPS</sequence>
<accession>A0A9P7YPN9</accession>
<organism evidence="2 3">
    <name type="scientific">Amylocarpus encephaloides</name>
    <dbReference type="NCBI Taxonomy" id="45428"/>
    <lineage>
        <taxon>Eukaryota</taxon>
        <taxon>Fungi</taxon>
        <taxon>Dikarya</taxon>
        <taxon>Ascomycota</taxon>
        <taxon>Pezizomycotina</taxon>
        <taxon>Leotiomycetes</taxon>
        <taxon>Helotiales</taxon>
        <taxon>Helotiales incertae sedis</taxon>
        <taxon>Amylocarpus</taxon>
    </lineage>
</organism>
<feature type="compositionally biased region" description="Polar residues" evidence="1">
    <location>
        <begin position="28"/>
        <end position="52"/>
    </location>
</feature>
<evidence type="ECO:0000313" key="2">
    <source>
        <dbReference type="EMBL" id="KAG9237679.1"/>
    </source>
</evidence>
<comment type="caution">
    <text evidence="2">The sequence shown here is derived from an EMBL/GenBank/DDBJ whole genome shotgun (WGS) entry which is preliminary data.</text>
</comment>
<protein>
    <submittedName>
        <fullName evidence="2">Uncharacterized protein</fullName>
    </submittedName>
</protein>
<evidence type="ECO:0000256" key="1">
    <source>
        <dbReference type="SAM" id="MobiDB-lite"/>
    </source>
</evidence>
<feature type="compositionally biased region" description="Low complexity" evidence="1">
    <location>
        <begin position="1"/>
        <end position="21"/>
    </location>
</feature>
<name>A0A9P7YPN9_9HELO</name>
<feature type="region of interest" description="Disordered" evidence="1">
    <location>
        <begin position="232"/>
        <end position="258"/>
    </location>
</feature>
<gene>
    <name evidence="2" type="ORF">BJ875DRAFT_453164</name>
</gene>
<proteinExistence type="predicted"/>
<dbReference type="AlphaFoldDB" id="A0A9P7YPN9"/>